<feature type="domain" description="SnoaL-like" evidence="1">
    <location>
        <begin position="12"/>
        <end position="103"/>
    </location>
</feature>
<accession>A0A4R8CKI7</accession>
<dbReference type="RefSeq" id="WP_134098197.1">
    <property type="nucleotide sequence ID" value="NZ_SODP01000001.1"/>
</dbReference>
<dbReference type="AlphaFoldDB" id="A0A4R8CKI7"/>
<comment type="caution">
    <text evidence="2">The sequence shown here is derived from an EMBL/GenBank/DDBJ whole genome shotgun (WGS) entry which is preliminary data.</text>
</comment>
<evidence type="ECO:0000313" key="3">
    <source>
        <dbReference type="Proteomes" id="UP000295146"/>
    </source>
</evidence>
<dbReference type="Proteomes" id="UP000295146">
    <property type="component" value="Unassembled WGS sequence"/>
</dbReference>
<evidence type="ECO:0000313" key="2">
    <source>
        <dbReference type="EMBL" id="TDW75773.1"/>
    </source>
</evidence>
<dbReference type="OrthoDB" id="4870629at2"/>
<dbReference type="Gene3D" id="3.10.450.50">
    <property type="match status" value="1"/>
</dbReference>
<dbReference type="EMBL" id="SODP01000001">
    <property type="protein sequence ID" value="TDW75773.1"/>
    <property type="molecule type" value="Genomic_DNA"/>
</dbReference>
<dbReference type="InterPro" id="IPR037401">
    <property type="entry name" value="SnoaL-like"/>
</dbReference>
<keyword evidence="3" id="KW-1185">Reference proteome</keyword>
<dbReference type="SUPFAM" id="SSF54427">
    <property type="entry name" value="NTF2-like"/>
    <property type="match status" value="1"/>
</dbReference>
<reference evidence="2 3" key="1">
    <citation type="submission" date="2019-03" db="EMBL/GenBank/DDBJ databases">
        <title>Genomic Encyclopedia of Type Strains, Phase III (KMG-III): the genomes of soil and plant-associated and newly described type strains.</title>
        <authorList>
            <person name="Whitman W."/>
        </authorList>
    </citation>
    <scope>NUCLEOTIDE SEQUENCE [LARGE SCALE GENOMIC DNA]</scope>
    <source>
        <strain evidence="2 3">VKM Ac-2573</strain>
    </source>
</reference>
<name>A0A4R8CKI7_9ACTN</name>
<protein>
    <submittedName>
        <fullName evidence="2">SnoaL-like protein</fullName>
    </submittedName>
</protein>
<dbReference type="InterPro" id="IPR032710">
    <property type="entry name" value="NTF2-like_dom_sf"/>
</dbReference>
<sequence>MSTDDTSRLMHAYFEALGTGHFRQFLTDDVTWTTIQNGADIRGAPAVEEAINGLHARMSDLKTRQLVLADGTAYLEGTCAGKDGRPRIPYCVAYDLAGDRIAAMRAYGEIASFMAPSQ</sequence>
<evidence type="ECO:0000259" key="1">
    <source>
        <dbReference type="Pfam" id="PF12680"/>
    </source>
</evidence>
<dbReference type="Pfam" id="PF12680">
    <property type="entry name" value="SnoaL_2"/>
    <property type="match status" value="1"/>
</dbReference>
<organism evidence="2 3">
    <name type="scientific">Kribbella pratensis</name>
    <dbReference type="NCBI Taxonomy" id="2512112"/>
    <lineage>
        <taxon>Bacteria</taxon>
        <taxon>Bacillati</taxon>
        <taxon>Actinomycetota</taxon>
        <taxon>Actinomycetes</taxon>
        <taxon>Propionibacteriales</taxon>
        <taxon>Kribbellaceae</taxon>
        <taxon>Kribbella</taxon>
    </lineage>
</organism>
<gene>
    <name evidence="2" type="ORF">EV653_0912</name>
</gene>
<proteinExistence type="predicted"/>